<accession>A0AA39ZXS5</accession>
<evidence type="ECO:0000313" key="3">
    <source>
        <dbReference type="Proteomes" id="UP001172102"/>
    </source>
</evidence>
<keyword evidence="3" id="KW-1185">Reference proteome</keyword>
<feature type="region of interest" description="Disordered" evidence="1">
    <location>
        <begin position="1"/>
        <end position="23"/>
    </location>
</feature>
<proteinExistence type="predicted"/>
<evidence type="ECO:0000313" key="2">
    <source>
        <dbReference type="EMBL" id="KAK0705552.1"/>
    </source>
</evidence>
<protein>
    <submittedName>
        <fullName evidence="2">Uncharacterized protein</fullName>
    </submittedName>
</protein>
<evidence type="ECO:0000256" key="1">
    <source>
        <dbReference type="SAM" id="MobiDB-lite"/>
    </source>
</evidence>
<name>A0AA39ZXS5_9PEZI</name>
<organism evidence="2 3">
    <name type="scientific">Lasiosphaeris hirsuta</name>
    <dbReference type="NCBI Taxonomy" id="260670"/>
    <lineage>
        <taxon>Eukaryota</taxon>
        <taxon>Fungi</taxon>
        <taxon>Dikarya</taxon>
        <taxon>Ascomycota</taxon>
        <taxon>Pezizomycotina</taxon>
        <taxon>Sordariomycetes</taxon>
        <taxon>Sordariomycetidae</taxon>
        <taxon>Sordariales</taxon>
        <taxon>Lasiosphaeriaceae</taxon>
        <taxon>Lasiosphaeris</taxon>
    </lineage>
</organism>
<dbReference type="Proteomes" id="UP001172102">
    <property type="component" value="Unassembled WGS sequence"/>
</dbReference>
<comment type="caution">
    <text evidence="2">The sequence shown here is derived from an EMBL/GenBank/DDBJ whole genome shotgun (WGS) entry which is preliminary data.</text>
</comment>
<dbReference type="EMBL" id="JAUKUA010000007">
    <property type="protein sequence ID" value="KAK0705552.1"/>
    <property type="molecule type" value="Genomic_DNA"/>
</dbReference>
<dbReference type="AlphaFoldDB" id="A0AA39ZXS5"/>
<reference evidence="2" key="1">
    <citation type="submission" date="2023-06" db="EMBL/GenBank/DDBJ databases">
        <title>Genome-scale phylogeny and comparative genomics of the fungal order Sordariales.</title>
        <authorList>
            <consortium name="Lawrence Berkeley National Laboratory"/>
            <person name="Hensen N."/>
            <person name="Bonometti L."/>
            <person name="Westerberg I."/>
            <person name="Brannstrom I.O."/>
            <person name="Guillou S."/>
            <person name="Cros-Aarteil S."/>
            <person name="Calhoun S."/>
            <person name="Haridas S."/>
            <person name="Kuo A."/>
            <person name="Mondo S."/>
            <person name="Pangilinan J."/>
            <person name="Riley R."/>
            <person name="Labutti K."/>
            <person name="Andreopoulos B."/>
            <person name="Lipzen A."/>
            <person name="Chen C."/>
            <person name="Yanf M."/>
            <person name="Daum C."/>
            <person name="Ng V."/>
            <person name="Clum A."/>
            <person name="Steindorff A."/>
            <person name="Ohm R."/>
            <person name="Martin F."/>
            <person name="Silar P."/>
            <person name="Natvig D."/>
            <person name="Lalanne C."/>
            <person name="Gautier V."/>
            <person name="Ament-Velasquez S.L."/>
            <person name="Kruys A."/>
            <person name="Hutchinson M.I."/>
            <person name="Powell A.J."/>
            <person name="Barry K."/>
            <person name="Miller A.N."/>
            <person name="Grigoriev I.V."/>
            <person name="Debuchy R."/>
            <person name="Gladieux P."/>
            <person name="Thoren M.H."/>
            <person name="Johannesson H."/>
        </authorList>
    </citation>
    <scope>NUCLEOTIDE SEQUENCE</scope>
    <source>
        <strain evidence="2">SMH4607-1</strain>
    </source>
</reference>
<sequence>MEALQKRLQEASSRADQAERAAEELQKRLKAGFEHTSSGKDTLTDTVEVLKSENKSLRAELDDARSHIFSLQPYRQDLTPEEVGRDYDDLVTGITDWVTKFAEPILDDPSKMDEVLSSAKKRPADFRGIRNYMTHNSDLVSGCMFPETDIDILIAIVTRFLHDNVFQMNLFGALPEAVEVLSFLEASMQNNVEPKRDLFALRTWRAEAFNAIICSEHYQAARTGRIKDLTLDLATSFKIFRGTRDKDWNKFCYSCQDSVIKPAITLQEKLLTSTHHFYLDLNPYIIWNLRQELETSPDFIINLPKLKCENILHNRKPFNIAKLDPRPTKDQLDKDLTNVLTVVPALYMRQIGKGDAIKEPMVVRKQQVLVAWGDDKKREKFSASYKERTLLNRLFFSGQERSERPLNNILAPWKHITWG</sequence>
<gene>
    <name evidence="2" type="ORF">B0H67DRAFT_497653</name>
</gene>